<dbReference type="Proteomes" id="UP000032417">
    <property type="component" value="Chromosome 1"/>
</dbReference>
<dbReference type="KEGG" id="pbt:ING2E5B_0474"/>
<gene>
    <name evidence="2" type="ORF">ING2E5B_0474</name>
</gene>
<dbReference type="InterPro" id="IPR008969">
    <property type="entry name" value="CarboxyPept-like_regulatory"/>
</dbReference>
<dbReference type="Gene3D" id="2.60.40.1120">
    <property type="entry name" value="Carboxypeptidase-like, regulatory domain"/>
    <property type="match status" value="1"/>
</dbReference>
<feature type="chain" id="PRO_5001938719" evidence="1">
    <location>
        <begin position="21"/>
        <end position="113"/>
    </location>
</feature>
<dbReference type="FunFam" id="2.60.40.1120:FF:000003">
    <property type="entry name" value="Outer membrane protein Omp121"/>
    <property type="match status" value="1"/>
</dbReference>
<dbReference type="STRING" id="1562970.ING2E5B_0474"/>
<evidence type="ECO:0000313" key="2">
    <source>
        <dbReference type="EMBL" id="CEA15241.1"/>
    </source>
</evidence>
<dbReference type="OrthoDB" id="1096764at2"/>
<organism evidence="2 3">
    <name type="scientific">Fermentimonas caenicola</name>
    <dbReference type="NCBI Taxonomy" id="1562970"/>
    <lineage>
        <taxon>Bacteria</taxon>
        <taxon>Pseudomonadati</taxon>
        <taxon>Bacteroidota</taxon>
        <taxon>Bacteroidia</taxon>
        <taxon>Bacteroidales</taxon>
        <taxon>Dysgonomonadaceae</taxon>
        <taxon>Fermentimonas</taxon>
    </lineage>
</organism>
<proteinExistence type="predicted"/>
<dbReference type="Pfam" id="PF13715">
    <property type="entry name" value="CarbopepD_reg_2"/>
    <property type="match status" value="1"/>
</dbReference>
<evidence type="ECO:0000256" key="1">
    <source>
        <dbReference type="SAM" id="SignalP"/>
    </source>
</evidence>
<reference evidence="2 3" key="1">
    <citation type="submission" date="2014-08" db="EMBL/GenBank/DDBJ databases">
        <authorList>
            <person name="Wibberg D."/>
        </authorList>
    </citation>
    <scope>NUCLEOTIDE SEQUENCE [LARGE SCALE GENOMIC DNA]</scope>
    <source>
        <strain evidence="3">ING2-E5B</strain>
    </source>
</reference>
<dbReference type="PATRIC" id="fig|1562970.3.peg.468"/>
<dbReference type="HOGENOM" id="CLU_171069_1_1_10"/>
<dbReference type="EMBL" id="LN515532">
    <property type="protein sequence ID" value="CEA15241.1"/>
    <property type="molecule type" value="Genomic_DNA"/>
</dbReference>
<feature type="signal peptide" evidence="1">
    <location>
        <begin position="1"/>
        <end position="20"/>
    </location>
</feature>
<dbReference type="SUPFAM" id="SSF49464">
    <property type="entry name" value="Carboxypeptidase regulatory domain-like"/>
    <property type="match status" value="1"/>
</dbReference>
<dbReference type="AlphaFoldDB" id="A0A098BYI6"/>
<keyword evidence="3" id="KW-1185">Reference proteome</keyword>
<sequence>MRKKNLLLIFCLLLGFTAYAQQRVSGIVTDVTNEPIPGLTILEKGTGNGVITDIDGNYTINVSGSNSILVFSFIGMQTQEIEVGNRPVINVVMSDDFTDLDELLRRCYAYGRQ</sequence>
<protein>
    <submittedName>
        <fullName evidence="2">Putative secreted protein</fullName>
    </submittedName>
</protein>
<accession>A0A098BYI6</accession>
<evidence type="ECO:0000313" key="3">
    <source>
        <dbReference type="Proteomes" id="UP000032417"/>
    </source>
</evidence>
<name>A0A098BYI6_9BACT</name>
<keyword evidence="1" id="KW-0732">Signal</keyword>